<keyword evidence="2" id="KW-1133">Transmembrane helix</keyword>
<proteinExistence type="predicted"/>
<keyword evidence="5" id="KW-1185">Reference proteome</keyword>
<feature type="transmembrane region" description="Helical" evidence="2">
    <location>
        <begin position="38"/>
        <end position="61"/>
    </location>
</feature>
<dbReference type="Pfam" id="PF09851">
    <property type="entry name" value="SHOCT"/>
    <property type="match status" value="1"/>
</dbReference>
<evidence type="ECO:0000256" key="2">
    <source>
        <dbReference type="SAM" id="Phobius"/>
    </source>
</evidence>
<evidence type="ECO:0000256" key="1">
    <source>
        <dbReference type="SAM" id="MobiDB-lite"/>
    </source>
</evidence>
<evidence type="ECO:0000313" key="4">
    <source>
        <dbReference type="EMBL" id="MDB2290907.1"/>
    </source>
</evidence>
<dbReference type="EMBL" id="JAQLUK010000001">
    <property type="protein sequence ID" value="MDB2290907.1"/>
    <property type="molecule type" value="Genomic_DNA"/>
</dbReference>
<protein>
    <submittedName>
        <fullName evidence="4">SHOCT domain-containing protein</fullName>
    </submittedName>
</protein>
<evidence type="ECO:0000313" key="5">
    <source>
        <dbReference type="Proteomes" id="UP001210528"/>
    </source>
</evidence>
<dbReference type="RefSeq" id="WP_271940711.1">
    <property type="nucleotide sequence ID" value="NZ_JAQLTY010000001.1"/>
</dbReference>
<dbReference type="InterPro" id="IPR018649">
    <property type="entry name" value="SHOCT"/>
</dbReference>
<feature type="domain" description="SHOCT" evidence="3">
    <location>
        <begin position="77"/>
        <end position="101"/>
    </location>
</feature>
<feature type="region of interest" description="Disordered" evidence="1">
    <location>
        <begin position="99"/>
        <end position="129"/>
    </location>
</feature>
<accession>A0ABT4YYV1</accession>
<dbReference type="Proteomes" id="UP001210528">
    <property type="component" value="Unassembled WGS sequence"/>
</dbReference>
<comment type="caution">
    <text evidence="4">The sequence shown here is derived from an EMBL/GenBank/DDBJ whole genome shotgun (WGS) entry which is preliminary data.</text>
</comment>
<keyword evidence="2" id="KW-0472">Membrane</keyword>
<name>A0ABT4YYV1_HALEZ</name>
<keyword evidence="2" id="KW-0812">Transmembrane</keyword>
<evidence type="ECO:0000259" key="3">
    <source>
        <dbReference type="Pfam" id="PF09851"/>
    </source>
</evidence>
<sequence>MSVLELPAATLLMGGIAGSGTAGGMGGIGGMGGATGLVSLVAVLAVAALLGASVVGVRALARDADGESKSDGADETAVERLQRRYAEGELTEAEFERALERELRSDGTTEAGAGPVGEPDPAREAKRAR</sequence>
<gene>
    <name evidence="4" type="ORF">PM085_01190</name>
</gene>
<reference evidence="4 5" key="1">
    <citation type="submission" date="2023-01" db="EMBL/GenBank/DDBJ databases">
        <title>Halorubrum ezzemoulense from Santa Pola, Spain.</title>
        <authorList>
            <person name="Feng Y."/>
            <person name="Louyakis A.S."/>
            <person name="Gogarten J.P."/>
        </authorList>
    </citation>
    <scope>NUCLEOTIDE SEQUENCE [LARGE SCALE GENOMIC DNA]</scope>
    <source>
        <strain evidence="4 5">AMM015</strain>
    </source>
</reference>
<organism evidence="4 5">
    <name type="scientific">Halorubrum ezzemoulense</name>
    <name type="common">Halorubrum chaoviator</name>
    <dbReference type="NCBI Taxonomy" id="337243"/>
    <lineage>
        <taxon>Archaea</taxon>
        <taxon>Methanobacteriati</taxon>
        <taxon>Methanobacteriota</taxon>
        <taxon>Stenosarchaea group</taxon>
        <taxon>Halobacteria</taxon>
        <taxon>Halobacteriales</taxon>
        <taxon>Haloferacaceae</taxon>
        <taxon>Halorubrum</taxon>
    </lineage>
</organism>
<feature type="compositionally biased region" description="Basic and acidic residues" evidence="1">
    <location>
        <begin position="120"/>
        <end position="129"/>
    </location>
</feature>